<dbReference type="InterPro" id="IPR019425">
    <property type="entry name" value="7TM_GPCR_serpentine_rcpt_Srt"/>
</dbReference>
<dbReference type="Pfam" id="PF10321">
    <property type="entry name" value="7TM_GPCR_Srt"/>
    <property type="match status" value="1"/>
</dbReference>
<feature type="transmembrane region" description="Helical" evidence="1">
    <location>
        <begin position="106"/>
        <end position="131"/>
    </location>
</feature>
<reference evidence="2 3" key="1">
    <citation type="journal article" date="2015" name="Genome Biol.">
        <title>Comparative genomics of Steinernema reveals deeply conserved gene regulatory networks.</title>
        <authorList>
            <person name="Dillman A.R."/>
            <person name="Macchietto M."/>
            <person name="Porter C.F."/>
            <person name="Rogers A."/>
            <person name="Williams B."/>
            <person name="Antoshechkin I."/>
            <person name="Lee M.M."/>
            <person name="Goodwin Z."/>
            <person name="Lu X."/>
            <person name="Lewis E.E."/>
            <person name="Goodrich-Blair H."/>
            <person name="Stock S.P."/>
            <person name="Adams B.J."/>
            <person name="Sternberg P.W."/>
            <person name="Mortazavi A."/>
        </authorList>
    </citation>
    <scope>NUCLEOTIDE SEQUENCE [LARGE SCALE GENOMIC DNA]</scope>
    <source>
        <strain evidence="2 3">ALL</strain>
    </source>
</reference>
<keyword evidence="1" id="KW-0472">Membrane</keyword>
<evidence type="ECO:0000313" key="3">
    <source>
        <dbReference type="Proteomes" id="UP000298663"/>
    </source>
</evidence>
<evidence type="ECO:0000313" key="2">
    <source>
        <dbReference type="EMBL" id="TKR88625.1"/>
    </source>
</evidence>
<keyword evidence="1" id="KW-0812">Transmembrane</keyword>
<sequence length="147" mass="17416">MEMLKPPYLTDSFEGHRTYYWIGASVLYSMFTFWFDQGFVFNSNGYSWFDNPYYKIEGFEFVDPTQYKFFIVHNFAVVFLLVTFYLFLIGIIWWKSSQMQGVMSKTQILILGQVFFICLFTAFAGFAYAYMQLVELPEFVTQYAAIS</sequence>
<reference evidence="2 3" key="2">
    <citation type="journal article" date="2019" name="G3 (Bethesda)">
        <title>Hybrid Assembly of the Genome of the Entomopathogenic Nematode Steinernema carpocapsae Identifies the X-Chromosome.</title>
        <authorList>
            <person name="Serra L."/>
            <person name="Macchietto M."/>
            <person name="Macias-Munoz A."/>
            <person name="McGill C.J."/>
            <person name="Rodriguez I.M."/>
            <person name="Rodriguez B."/>
            <person name="Murad R."/>
            <person name="Mortazavi A."/>
        </authorList>
    </citation>
    <scope>NUCLEOTIDE SEQUENCE [LARGE SCALE GENOMIC DNA]</scope>
    <source>
        <strain evidence="2 3">ALL</strain>
    </source>
</reference>
<organism evidence="2 3">
    <name type="scientific">Steinernema carpocapsae</name>
    <name type="common">Entomopathogenic nematode</name>
    <dbReference type="NCBI Taxonomy" id="34508"/>
    <lineage>
        <taxon>Eukaryota</taxon>
        <taxon>Metazoa</taxon>
        <taxon>Ecdysozoa</taxon>
        <taxon>Nematoda</taxon>
        <taxon>Chromadorea</taxon>
        <taxon>Rhabditida</taxon>
        <taxon>Tylenchina</taxon>
        <taxon>Panagrolaimomorpha</taxon>
        <taxon>Strongyloidoidea</taxon>
        <taxon>Steinernematidae</taxon>
        <taxon>Steinernema</taxon>
    </lineage>
</organism>
<comment type="caution">
    <text evidence="2">The sequence shown here is derived from an EMBL/GenBank/DDBJ whole genome shotgun (WGS) entry which is preliminary data.</text>
</comment>
<dbReference type="OrthoDB" id="5814636at2759"/>
<gene>
    <name evidence="2" type="ORF">L596_012834</name>
</gene>
<dbReference type="PANTHER" id="PTHR23021:SF11">
    <property type="entry name" value="SERPENTINE RECEPTOR, CLASS T"/>
    <property type="match status" value="1"/>
</dbReference>
<dbReference type="AlphaFoldDB" id="A0A4V6A4W9"/>
<dbReference type="Proteomes" id="UP000298663">
    <property type="component" value="Unassembled WGS sequence"/>
</dbReference>
<dbReference type="PANTHER" id="PTHR23021">
    <property type="entry name" value="SERPENTINE RECEPTOR, CLASS T"/>
    <property type="match status" value="1"/>
</dbReference>
<evidence type="ECO:0000256" key="1">
    <source>
        <dbReference type="SAM" id="Phobius"/>
    </source>
</evidence>
<protein>
    <submittedName>
        <fullName evidence="2">Uncharacterized protein</fullName>
    </submittedName>
</protein>
<accession>A0A4V6A4W9</accession>
<keyword evidence="3" id="KW-1185">Reference proteome</keyword>
<feature type="transmembrane region" description="Helical" evidence="1">
    <location>
        <begin position="70"/>
        <end position="94"/>
    </location>
</feature>
<name>A0A4V6A4W9_STECR</name>
<keyword evidence="1" id="KW-1133">Transmembrane helix</keyword>
<feature type="transmembrane region" description="Helical" evidence="1">
    <location>
        <begin position="18"/>
        <end position="35"/>
    </location>
</feature>
<proteinExistence type="predicted"/>
<dbReference type="EMBL" id="AZBU02000003">
    <property type="protein sequence ID" value="TKR88625.1"/>
    <property type="molecule type" value="Genomic_DNA"/>
</dbReference>